<feature type="chain" id="PRO_5035471031" description="Lipocalin-like domain-containing protein" evidence="1">
    <location>
        <begin position="23"/>
        <end position="197"/>
    </location>
</feature>
<dbReference type="Proteomes" id="UP000813444">
    <property type="component" value="Unassembled WGS sequence"/>
</dbReference>
<protein>
    <recommendedName>
        <fullName evidence="4">Lipocalin-like domain-containing protein</fullName>
    </recommendedName>
</protein>
<gene>
    <name evidence="2" type="ORF">B0I35DRAFT_406643</name>
</gene>
<accession>A0A8K0SXT0</accession>
<keyword evidence="3" id="KW-1185">Reference proteome</keyword>
<dbReference type="AlphaFoldDB" id="A0A8K0SXT0"/>
<sequence>MLRMGETWSTLLFSTLLAKSTASMTSTSNRAFPRITPLLTEPRAPWIQTSDFERLGGIWYDLGLIQTPKPPLDEVCNVDKLLGSPGAYVGRDLGIAGSANVKFSGGRVDELGKVALGGGVDGEGCPLLLLLNLLEPVELLLINRADTKLVEDLQLGPLVGFEEGFGKGNGVVELGDQVVDCTWVDEYGRSCVQDRFV</sequence>
<proteinExistence type="predicted"/>
<dbReference type="EMBL" id="JAGPNK010000003">
    <property type="protein sequence ID" value="KAH7324895.1"/>
    <property type="molecule type" value="Genomic_DNA"/>
</dbReference>
<evidence type="ECO:0000256" key="1">
    <source>
        <dbReference type="SAM" id="SignalP"/>
    </source>
</evidence>
<reference evidence="2" key="1">
    <citation type="journal article" date="2021" name="Nat. Commun.">
        <title>Genetic determinants of endophytism in the Arabidopsis root mycobiome.</title>
        <authorList>
            <person name="Mesny F."/>
            <person name="Miyauchi S."/>
            <person name="Thiergart T."/>
            <person name="Pickel B."/>
            <person name="Atanasova L."/>
            <person name="Karlsson M."/>
            <person name="Huettel B."/>
            <person name="Barry K.W."/>
            <person name="Haridas S."/>
            <person name="Chen C."/>
            <person name="Bauer D."/>
            <person name="Andreopoulos W."/>
            <person name="Pangilinan J."/>
            <person name="LaButti K."/>
            <person name="Riley R."/>
            <person name="Lipzen A."/>
            <person name="Clum A."/>
            <person name="Drula E."/>
            <person name="Henrissat B."/>
            <person name="Kohler A."/>
            <person name="Grigoriev I.V."/>
            <person name="Martin F.M."/>
            <person name="Hacquard S."/>
        </authorList>
    </citation>
    <scope>NUCLEOTIDE SEQUENCE</scope>
    <source>
        <strain evidence="2">MPI-CAGE-CH-0235</strain>
    </source>
</reference>
<organism evidence="2 3">
    <name type="scientific">Stachybotrys elegans</name>
    <dbReference type="NCBI Taxonomy" id="80388"/>
    <lineage>
        <taxon>Eukaryota</taxon>
        <taxon>Fungi</taxon>
        <taxon>Dikarya</taxon>
        <taxon>Ascomycota</taxon>
        <taxon>Pezizomycotina</taxon>
        <taxon>Sordariomycetes</taxon>
        <taxon>Hypocreomycetidae</taxon>
        <taxon>Hypocreales</taxon>
        <taxon>Stachybotryaceae</taxon>
        <taxon>Stachybotrys</taxon>
    </lineage>
</organism>
<evidence type="ECO:0000313" key="3">
    <source>
        <dbReference type="Proteomes" id="UP000813444"/>
    </source>
</evidence>
<comment type="caution">
    <text evidence="2">The sequence shown here is derived from an EMBL/GenBank/DDBJ whole genome shotgun (WGS) entry which is preliminary data.</text>
</comment>
<name>A0A8K0SXT0_9HYPO</name>
<feature type="signal peptide" evidence="1">
    <location>
        <begin position="1"/>
        <end position="22"/>
    </location>
</feature>
<evidence type="ECO:0000313" key="2">
    <source>
        <dbReference type="EMBL" id="KAH7324895.1"/>
    </source>
</evidence>
<keyword evidence="1" id="KW-0732">Signal</keyword>
<evidence type="ECO:0008006" key="4">
    <source>
        <dbReference type="Google" id="ProtNLM"/>
    </source>
</evidence>